<dbReference type="OrthoDB" id="6631119at2"/>
<dbReference type="EMBL" id="CP009056">
    <property type="protein sequence ID" value="AJA45458.1"/>
    <property type="molecule type" value="Genomic_DNA"/>
</dbReference>
<evidence type="ECO:0000313" key="1">
    <source>
        <dbReference type="EMBL" id="AJA45458.1"/>
    </source>
</evidence>
<accession>A0A0A7S203</accession>
<sequence>MPDKTKIITTSSAQTRLIKNGMVYIQPTIIKKPLKPLFVLFAYAGENGAKEMLNAARFKEKRLRKRYPNANVRIINTFKYPSHFKAEWTKLYKYLTKSEIANEYSLWEVHYFGHGGPESLYLEKEGGRNGANSEIFFNDSDNMERLPWDPGKGIFVLHSCRGAAYEDTFIKEKVDKKICLANTISVKQSTRCLGQICYASFCPELLFDLSNTAEEEAKRFGYRPNAAKSKLLLERFSVNRVLWGYAITTGKTGLDIVNNHNRYLQCINKPYPIAHYVDVLSPENQIMPCRIFKNGTLVHKPIVVLNYFNKEDLEYL</sequence>
<gene>
    <name evidence="1" type="ORF">FPB0191_01642</name>
</gene>
<organism evidence="1 2">
    <name type="scientific">Frischella perrara</name>
    <dbReference type="NCBI Taxonomy" id="1267021"/>
    <lineage>
        <taxon>Bacteria</taxon>
        <taxon>Pseudomonadati</taxon>
        <taxon>Pseudomonadota</taxon>
        <taxon>Gammaproteobacteria</taxon>
        <taxon>Orbales</taxon>
        <taxon>Orbaceae</taxon>
        <taxon>Frischella</taxon>
    </lineage>
</organism>
<dbReference type="Proteomes" id="UP000030901">
    <property type="component" value="Chromosome"/>
</dbReference>
<dbReference type="AlphaFoldDB" id="A0A0A7S203"/>
<protein>
    <submittedName>
        <fullName evidence="1">Uncharacterized protein</fullName>
    </submittedName>
</protein>
<dbReference type="HOGENOM" id="CLU_879277_0_0_6"/>
<keyword evidence="2" id="KW-1185">Reference proteome</keyword>
<name>A0A0A7S203_FRIPE</name>
<dbReference type="RefSeq" id="WP_039105232.1">
    <property type="nucleotide sequence ID" value="NZ_CP009056.1"/>
</dbReference>
<dbReference type="KEGG" id="fpp:FPB0191_01642"/>
<proteinExistence type="predicted"/>
<evidence type="ECO:0000313" key="2">
    <source>
        <dbReference type="Proteomes" id="UP000030901"/>
    </source>
</evidence>
<reference evidence="1 2" key="1">
    <citation type="journal article" date="2014" name="Appl. Environ. Microbiol.">
        <title>Gut symbionts from distinct hosts exhibit genotoxic activity via divergent colibactin biosynthetic pathways.</title>
        <authorList>
            <person name="Engel P."/>
            <person name="Vizcaino M.I."/>
            <person name="Crawford J.M."/>
        </authorList>
    </citation>
    <scope>NUCLEOTIDE SEQUENCE [LARGE SCALE GENOMIC DNA]</scope>
    <source>
        <strain evidence="1 2">PEB0191</strain>
    </source>
</reference>